<accession>A0A8J7RJ12</accession>
<dbReference type="SUPFAM" id="SSF48498">
    <property type="entry name" value="Tetracyclin repressor-like, C-terminal domain"/>
    <property type="match status" value="1"/>
</dbReference>
<keyword evidence="3 5" id="KW-0238">DNA-binding</keyword>
<keyword evidence="4" id="KW-0804">Transcription</keyword>
<dbReference type="Pfam" id="PF13977">
    <property type="entry name" value="TetR_C_6"/>
    <property type="match status" value="1"/>
</dbReference>
<dbReference type="InterPro" id="IPR039538">
    <property type="entry name" value="BetI_C"/>
</dbReference>
<dbReference type="PROSITE" id="PS01081">
    <property type="entry name" value="HTH_TETR_1"/>
    <property type="match status" value="1"/>
</dbReference>
<evidence type="ECO:0000256" key="2">
    <source>
        <dbReference type="ARBA" id="ARBA00023015"/>
    </source>
</evidence>
<reference evidence="7" key="1">
    <citation type="submission" date="2021-03" db="EMBL/GenBank/DDBJ databases">
        <title>Genome sequencing and assembly of Tianweitania sediminis.</title>
        <authorList>
            <person name="Chhetri G."/>
        </authorList>
    </citation>
    <scope>NUCLEOTIDE SEQUENCE</scope>
    <source>
        <strain evidence="7">Z8</strain>
    </source>
</reference>
<evidence type="ECO:0000256" key="5">
    <source>
        <dbReference type="PROSITE-ProRule" id="PRU00335"/>
    </source>
</evidence>
<dbReference type="SUPFAM" id="SSF46689">
    <property type="entry name" value="Homeodomain-like"/>
    <property type="match status" value="1"/>
</dbReference>
<evidence type="ECO:0000256" key="4">
    <source>
        <dbReference type="ARBA" id="ARBA00023163"/>
    </source>
</evidence>
<dbReference type="Proteomes" id="UP000666240">
    <property type="component" value="Unassembled WGS sequence"/>
</dbReference>
<dbReference type="GO" id="GO:0003700">
    <property type="term" value="F:DNA-binding transcription factor activity"/>
    <property type="evidence" value="ECO:0007669"/>
    <property type="project" value="TreeGrafter"/>
</dbReference>
<dbReference type="PANTHER" id="PTHR30055:SF228">
    <property type="entry name" value="TRANSCRIPTIONAL REGULATOR-RELATED"/>
    <property type="match status" value="1"/>
</dbReference>
<dbReference type="EMBL" id="JAGIYY010000001">
    <property type="protein sequence ID" value="MBP0438126.1"/>
    <property type="molecule type" value="Genomic_DNA"/>
</dbReference>
<evidence type="ECO:0000313" key="7">
    <source>
        <dbReference type="EMBL" id="MBP0438126.1"/>
    </source>
</evidence>
<dbReference type="InterPro" id="IPR023772">
    <property type="entry name" value="DNA-bd_HTH_TetR-type_CS"/>
</dbReference>
<dbReference type="GO" id="GO:0000976">
    <property type="term" value="F:transcription cis-regulatory region binding"/>
    <property type="evidence" value="ECO:0007669"/>
    <property type="project" value="TreeGrafter"/>
</dbReference>
<gene>
    <name evidence="7" type="ORF">J5Y06_05665</name>
</gene>
<keyword evidence="8" id="KW-1185">Reference proteome</keyword>
<dbReference type="AlphaFoldDB" id="A0A8J7RJ12"/>
<evidence type="ECO:0000259" key="6">
    <source>
        <dbReference type="PROSITE" id="PS50977"/>
    </source>
</evidence>
<dbReference type="Gene3D" id="1.10.357.10">
    <property type="entry name" value="Tetracycline Repressor, domain 2"/>
    <property type="match status" value="1"/>
</dbReference>
<evidence type="ECO:0000313" key="8">
    <source>
        <dbReference type="Proteomes" id="UP000666240"/>
    </source>
</evidence>
<dbReference type="PROSITE" id="PS50977">
    <property type="entry name" value="HTH_TETR_2"/>
    <property type="match status" value="1"/>
</dbReference>
<feature type="domain" description="HTH tetR-type" evidence="6">
    <location>
        <begin position="11"/>
        <end position="71"/>
    </location>
</feature>
<dbReference type="InterPro" id="IPR036271">
    <property type="entry name" value="Tet_transcr_reg_TetR-rel_C_sf"/>
</dbReference>
<dbReference type="RefSeq" id="WP_209334055.1">
    <property type="nucleotide sequence ID" value="NZ_JAGIYY010000001.1"/>
</dbReference>
<feature type="DNA-binding region" description="H-T-H motif" evidence="5">
    <location>
        <begin position="34"/>
        <end position="53"/>
    </location>
</feature>
<dbReference type="PRINTS" id="PR00455">
    <property type="entry name" value="HTHTETR"/>
</dbReference>
<dbReference type="InterPro" id="IPR050109">
    <property type="entry name" value="HTH-type_TetR-like_transc_reg"/>
</dbReference>
<name>A0A8J7RJ12_9HYPH</name>
<dbReference type="Pfam" id="PF00440">
    <property type="entry name" value="TetR_N"/>
    <property type="match status" value="1"/>
</dbReference>
<sequence>MLASSKRPPDGQRRDAMVEATLDCIADLGITATTVRAVAARAGVSNGLIRHHFATKENLILAAYRLTIERMLQPALGALRLPDLPAHERLARFVIACLTGPVANPRMLSIWATFISRVRVDPLIAREHQVSYVDFRRATEPLLEEVLRSEGRQPTDQEIEDLAIAVHAVIDGLWLEGCLSEDMDERKQIELGLRSVEALLAIKLPTPCL</sequence>
<evidence type="ECO:0000256" key="1">
    <source>
        <dbReference type="ARBA" id="ARBA00022491"/>
    </source>
</evidence>
<protein>
    <submittedName>
        <fullName evidence="7">TetR family transcriptional regulator C-terminal domain-containing protein</fullName>
    </submittedName>
</protein>
<keyword evidence="1" id="KW-0678">Repressor</keyword>
<comment type="caution">
    <text evidence="7">The sequence shown here is derived from an EMBL/GenBank/DDBJ whole genome shotgun (WGS) entry which is preliminary data.</text>
</comment>
<dbReference type="PANTHER" id="PTHR30055">
    <property type="entry name" value="HTH-TYPE TRANSCRIPTIONAL REGULATOR RUTR"/>
    <property type="match status" value="1"/>
</dbReference>
<proteinExistence type="predicted"/>
<dbReference type="InterPro" id="IPR001647">
    <property type="entry name" value="HTH_TetR"/>
</dbReference>
<organism evidence="7 8">
    <name type="scientific">Tianweitania sediminis</name>
    <dbReference type="NCBI Taxonomy" id="1502156"/>
    <lineage>
        <taxon>Bacteria</taxon>
        <taxon>Pseudomonadati</taxon>
        <taxon>Pseudomonadota</taxon>
        <taxon>Alphaproteobacteria</taxon>
        <taxon>Hyphomicrobiales</taxon>
        <taxon>Phyllobacteriaceae</taxon>
        <taxon>Tianweitania</taxon>
    </lineage>
</organism>
<evidence type="ECO:0000256" key="3">
    <source>
        <dbReference type="ARBA" id="ARBA00023125"/>
    </source>
</evidence>
<keyword evidence="2" id="KW-0805">Transcription regulation</keyword>
<dbReference type="InterPro" id="IPR009057">
    <property type="entry name" value="Homeodomain-like_sf"/>
</dbReference>